<feature type="non-terminal residue" evidence="1">
    <location>
        <position position="1"/>
    </location>
</feature>
<gene>
    <name evidence="1" type="ORF">K443DRAFT_401868</name>
</gene>
<name>A0A0C9WIR0_9AGAR</name>
<sequence length="93" mass="10523">QICTHESRVTCNHVSFPSPFSSSSFFLFPGGELPRLFCILALYGTYRVHDKGMKSPGAKGAYCHERWFTVGLLIFPVRVRGYSSGYLLRVSWT</sequence>
<accession>A0A0C9WIR0</accession>
<reference evidence="2" key="2">
    <citation type="submission" date="2015-01" db="EMBL/GenBank/DDBJ databases">
        <title>Evolutionary Origins and Diversification of the Mycorrhizal Mutualists.</title>
        <authorList>
            <consortium name="DOE Joint Genome Institute"/>
            <consortium name="Mycorrhizal Genomics Consortium"/>
            <person name="Kohler A."/>
            <person name="Kuo A."/>
            <person name="Nagy L.G."/>
            <person name="Floudas D."/>
            <person name="Copeland A."/>
            <person name="Barry K.W."/>
            <person name="Cichocki N."/>
            <person name="Veneault-Fourrey C."/>
            <person name="LaButti K."/>
            <person name="Lindquist E.A."/>
            <person name="Lipzen A."/>
            <person name="Lundell T."/>
            <person name="Morin E."/>
            <person name="Murat C."/>
            <person name="Riley R."/>
            <person name="Ohm R."/>
            <person name="Sun H."/>
            <person name="Tunlid A."/>
            <person name="Henrissat B."/>
            <person name="Grigoriev I.V."/>
            <person name="Hibbett D.S."/>
            <person name="Martin F."/>
        </authorList>
    </citation>
    <scope>NUCLEOTIDE SEQUENCE [LARGE SCALE GENOMIC DNA]</scope>
    <source>
        <strain evidence="2">LaAM-08-1</strain>
    </source>
</reference>
<dbReference type="HOGENOM" id="CLU_2405341_0_0_1"/>
<dbReference type="EMBL" id="KN838847">
    <property type="protein sequence ID" value="KIJ93379.1"/>
    <property type="molecule type" value="Genomic_DNA"/>
</dbReference>
<dbReference type="Proteomes" id="UP000054477">
    <property type="component" value="Unassembled WGS sequence"/>
</dbReference>
<evidence type="ECO:0000313" key="1">
    <source>
        <dbReference type="EMBL" id="KIJ93379.1"/>
    </source>
</evidence>
<evidence type="ECO:0000313" key="2">
    <source>
        <dbReference type="Proteomes" id="UP000054477"/>
    </source>
</evidence>
<organism evidence="1 2">
    <name type="scientific">Laccaria amethystina LaAM-08-1</name>
    <dbReference type="NCBI Taxonomy" id="1095629"/>
    <lineage>
        <taxon>Eukaryota</taxon>
        <taxon>Fungi</taxon>
        <taxon>Dikarya</taxon>
        <taxon>Basidiomycota</taxon>
        <taxon>Agaricomycotina</taxon>
        <taxon>Agaricomycetes</taxon>
        <taxon>Agaricomycetidae</taxon>
        <taxon>Agaricales</taxon>
        <taxon>Agaricineae</taxon>
        <taxon>Hydnangiaceae</taxon>
        <taxon>Laccaria</taxon>
    </lineage>
</organism>
<proteinExistence type="predicted"/>
<keyword evidence="2" id="KW-1185">Reference proteome</keyword>
<protein>
    <submittedName>
        <fullName evidence="1">Uncharacterized protein</fullName>
    </submittedName>
</protein>
<dbReference type="AlphaFoldDB" id="A0A0C9WIR0"/>
<reference evidence="1 2" key="1">
    <citation type="submission" date="2014-04" db="EMBL/GenBank/DDBJ databases">
        <authorList>
            <consortium name="DOE Joint Genome Institute"/>
            <person name="Kuo A."/>
            <person name="Kohler A."/>
            <person name="Nagy L.G."/>
            <person name="Floudas D."/>
            <person name="Copeland A."/>
            <person name="Barry K.W."/>
            <person name="Cichocki N."/>
            <person name="Veneault-Fourrey C."/>
            <person name="LaButti K."/>
            <person name="Lindquist E.A."/>
            <person name="Lipzen A."/>
            <person name="Lundell T."/>
            <person name="Morin E."/>
            <person name="Murat C."/>
            <person name="Sun H."/>
            <person name="Tunlid A."/>
            <person name="Henrissat B."/>
            <person name="Grigoriev I.V."/>
            <person name="Hibbett D.S."/>
            <person name="Martin F."/>
            <person name="Nordberg H.P."/>
            <person name="Cantor M.N."/>
            <person name="Hua S.X."/>
        </authorList>
    </citation>
    <scope>NUCLEOTIDE SEQUENCE [LARGE SCALE GENOMIC DNA]</scope>
    <source>
        <strain evidence="1 2">LaAM-08-1</strain>
    </source>
</reference>